<keyword evidence="3" id="KW-0276">Fatty acid metabolism</keyword>
<evidence type="ECO:0000256" key="4">
    <source>
        <dbReference type="ARBA" id="ARBA00023098"/>
    </source>
</evidence>
<evidence type="ECO:0000313" key="6">
    <source>
        <dbReference type="EMBL" id="ETO33746.1"/>
    </source>
</evidence>
<dbReference type="InterPro" id="IPR042099">
    <property type="entry name" value="ANL_N_sf"/>
</dbReference>
<dbReference type="OMA" id="ICICIIK"/>
<evidence type="ECO:0000256" key="2">
    <source>
        <dbReference type="ARBA" id="ARBA00022598"/>
    </source>
</evidence>
<dbReference type="PANTHER" id="PTHR43859:SF4">
    <property type="entry name" value="BUTANOATE--COA LIGASE AAE1-RELATED"/>
    <property type="match status" value="1"/>
</dbReference>
<dbReference type="Gene3D" id="3.40.50.12780">
    <property type="entry name" value="N-terminal domain of ligase-like"/>
    <property type="match status" value="1"/>
</dbReference>
<evidence type="ECO:0000313" key="7">
    <source>
        <dbReference type="Proteomes" id="UP000023152"/>
    </source>
</evidence>
<keyword evidence="7" id="KW-1185">Reference proteome</keyword>
<feature type="domain" description="AMP-dependent synthetase/ligase" evidence="5">
    <location>
        <begin position="29"/>
        <end position="214"/>
    </location>
</feature>
<dbReference type="EMBL" id="ASPP01003158">
    <property type="protein sequence ID" value="ETO33746.1"/>
    <property type="molecule type" value="Genomic_DNA"/>
</dbReference>
<keyword evidence="2 6" id="KW-0436">Ligase</keyword>
<proteinExistence type="inferred from homology"/>
<dbReference type="GO" id="GO:0006631">
    <property type="term" value="P:fatty acid metabolic process"/>
    <property type="evidence" value="ECO:0007669"/>
    <property type="project" value="UniProtKB-KW"/>
</dbReference>
<dbReference type="Pfam" id="PF00501">
    <property type="entry name" value="AMP-binding"/>
    <property type="match status" value="1"/>
</dbReference>
<dbReference type="SUPFAM" id="SSF56801">
    <property type="entry name" value="Acetyl-CoA synthetase-like"/>
    <property type="match status" value="1"/>
</dbReference>
<keyword evidence="4" id="KW-0443">Lipid metabolism</keyword>
<comment type="similarity">
    <text evidence="1">Belongs to the ATP-dependent AMP-binding enzyme family.</text>
</comment>
<reference evidence="6 7" key="1">
    <citation type="journal article" date="2013" name="Curr. Biol.">
        <title>The Genome of the Foraminiferan Reticulomyxa filosa.</title>
        <authorList>
            <person name="Glockner G."/>
            <person name="Hulsmann N."/>
            <person name="Schleicher M."/>
            <person name="Noegel A.A."/>
            <person name="Eichinger L."/>
            <person name="Gallinger C."/>
            <person name="Pawlowski J."/>
            <person name="Sierra R."/>
            <person name="Euteneuer U."/>
            <person name="Pillet L."/>
            <person name="Moustafa A."/>
            <person name="Platzer M."/>
            <person name="Groth M."/>
            <person name="Szafranski K."/>
            <person name="Schliwa M."/>
        </authorList>
    </citation>
    <scope>NUCLEOTIDE SEQUENCE [LARGE SCALE GENOMIC DNA]</scope>
</reference>
<dbReference type="PROSITE" id="PS00455">
    <property type="entry name" value="AMP_BINDING"/>
    <property type="match status" value="1"/>
</dbReference>
<gene>
    <name evidence="6" type="ORF">RFI_03359</name>
</gene>
<evidence type="ECO:0000256" key="1">
    <source>
        <dbReference type="ARBA" id="ARBA00006432"/>
    </source>
</evidence>
<protein>
    <submittedName>
        <fullName evidence="6">Medium-chain-fatty-acid--CoA ligase</fullName>
    </submittedName>
</protein>
<comment type="caution">
    <text evidence="6">The sequence shown here is derived from an EMBL/GenBank/DDBJ whole genome shotgun (WGS) entry which is preliminary data.</text>
</comment>
<dbReference type="InterPro" id="IPR020845">
    <property type="entry name" value="AMP-binding_CS"/>
</dbReference>
<dbReference type="Proteomes" id="UP000023152">
    <property type="component" value="Unassembled WGS sequence"/>
</dbReference>
<name>X6P6D5_RETFI</name>
<dbReference type="InterPro" id="IPR000873">
    <property type="entry name" value="AMP-dep_synth/lig_dom"/>
</dbReference>
<dbReference type="PANTHER" id="PTHR43859">
    <property type="entry name" value="ACYL-ACTIVATING ENZYME"/>
    <property type="match status" value="1"/>
</dbReference>
<dbReference type="OrthoDB" id="10253115at2759"/>
<dbReference type="AlphaFoldDB" id="X6P6D5"/>
<evidence type="ECO:0000259" key="5">
    <source>
        <dbReference type="Pfam" id="PF00501"/>
    </source>
</evidence>
<organism evidence="6 7">
    <name type="scientific">Reticulomyxa filosa</name>
    <dbReference type="NCBI Taxonomy" id="46433"/>
    <lineage>
        <taxon>Eukaryota</taxon>
        <taxon>Sar</taxon>
        <taxon>Rhizaria</taxon>
        <taxon>Retaria</taxon>
        <taxon>Foraminifera</taxon>
        <taxon>Monothalamids</taxon>
        <taxon>Reticulomyxidae</taxon>
        <taxon>Reticulomyxa</taxon>
    </lineage>
</organism>
<dbReference type="GO" id="GO:0016874">
    <property type="term" value="F:ligase activity"/>
    <property type="evidence" value="ECO:0007669"/>
    <property type="project" value="UniProtKB-KW"/>
</dbReference>
<accession>X6P6D5</accession>
<sequence>MSSEKVLGIRSTMNDEWQMNVRNLMDRAPKIQPKSEVITKTEKGYHRMTYEEVQKRATRIASALHNELKIRPGERIGSLMWNNGNHFLLFYAVPSMGAVLHTLNHRLHPSELSYIIRHAKDQVIFTDLICICIIKLKKKKKKKRKKKYVCSQNWKTKFDNVISLNELESLGKEHFNWPNLDERTGCGLCYTSGTTGDPKGVLYSHRSTFLHTLTLIGTDIMHLSGLDCVFPIVPM</sequence>
<evidence type="ECO:0000256" key="3">
    <source>
        <dbReference type="ARBA" id="ARBA00022832"/>
    </source>
</evidence>